<dbReference type="InterPro" id="IPR012340">
    <property type="entry name" value="NA-bd_OB-fold"/>
</dbReference>
<name>A0A6C0LY76_9ZZZZ</name>
<accession>A0A6C0LY76</accession>
<evidence type="ECO:0000313" key="3">
    <source>
        <dbReference type="EMBL" id="QHU34544.1"/>
    </source>
</evidence>
<evidence type="ECO:0008006" key="4">
    <source>
        <dbReference type="Google" id="ProtNLM"/>
    </source>
</evidence>
<organism evidence="3">
    <name type="scientific">viral metagenome</name>
    <dbReference type="NCBI Taxonomy" id="1070528"/>
    <lineage>
        <taxon>unclassified sequences</taxon>
        <taxon>metagenomes</taxon>
        <taxon>organismal metagenomes</taxon>
    </lineage>
</organism>
<dbReference type="InterPro" id="IPR036898">
    <property type="entry name" value="RNA_pol_Rpb7-like_N_sf"/>
</dbReference>
<keyword evidence="2" id="KW-0804">Transcription</keyword>
<dbReference type="EMBL" id="MN740574">
    <property type="protein sequence ID" value="QHU34544.1"/>
    <property type="molecule type" value="Genomic_DNA"/>
</dbReference>
<dbReference type="SUPFAM" id="SSF88798">
    <property type="entry name" value="N-terminal, heterodimerisation domain of RBP7 (RpoE)"/>
    <property type="match status" value="1"/>
</dbReference>
<dbReference type="GO" id="GO:0006352">
    <property type="term" value="P:DNA-templated transcription initiation"/>
    <property type="evidence" value="ECO:0007669"/>
    <property type="project" value="InterPro"/>
</dbReference>
<dbReference type="PANTHER" id="PTHR12709">
    <property type="entry name" value="DNA-DIRECTED RNA POLYMERASE II, III"/>
    <property type="match status" value="1"/>
</dbReference>
<dbReference type="InterPro" id="IPR045113">
    <property type="entry name" value="Rpb7-like"/>
</dbReference>
<dbReference type="Gene3D" id="3.30.1490.120">
    <property type="entry name" value="RNA polymerase Rpb7-like, N-terminal domain"/>
    <property type="match status" value="1"/>
</dbReference>
<dbReference type="AlphaFoldDB" id="A0A6C0LY76"/>
<evidence type="ECO:0000256" key="2">
    <source>
        <dbReference type="ARBA" id="ARBA00023163"/>
    </source>
</evidence>
<dbReference type="PANTHER" id="PTHR12709:SF4">
    <property type="entry name" value="DNA-DIRECTED RNA POLYMERASE II SUBUNIT RPB7"/>
    <property type="match status" value="1"/>
</dbReference>
<dbReference type="SUPFAM" id="SSF50249">
    <property type="entry name" value="Nucleic acid-binding proteins"/>
    <property type="match status" value="1"/>
</dbReference>
<reference evidence="3" key="1">
    <citation type="journal article" date="2020" name="Nature">
        <title>Giant virus diversity and host interactions through global metagenomics.</title>
        <authorList>
            <person name="Schulz F."/>
            <person name="Roux S."/>
            <person name="Paez-Espino D."/>
            <person name="Jungbluth S."/>
            <person name="Walsh D.A."/>
            <person name="Denef V.J."/>
            <person name="McMahon K.D."/>
            <person name="Konstantinidis K.T."/>
            <person name="Eloe-Fadrosh E.A."/>
            <person name="Kyrpides N.C."/>
            <person name="Woyke T."/>
        </authorList>
    </citation>
    <scope>NUCLEOTIDE SEQUENCE</scope>
    <source>
        <strain evidence="3">GVMAG-S-1016713-169</strain>
    </source>
</reference>
<sequence length="163" mass="18474">METTVITRRICLESRYLDQNIKSHIMRELSEKTKNECTNDNGYILSIEELESILSHEIGRANGDNVFNLQFRACIFNPIVGKEVIGEVFHMFSIGIFVNAMERQKILIPVTSLTNYVYNELTGNYEHDSGKDDIKSGDKIIVIITDSQYNSGGFSCLGVLKDK</sequence>
<dbReference type="GO" id="GO:0000428">
    <property type="term" value="C:DNA-directed RNA polymerase complex"/>
    <property type="evidence" value="ECO:0007669"/>
    <property type="project" value="UniProtKB-KW"/>
</dbReference>
<evidence type="ECO:0000256" key="1">
    <source>
        <dbReference type="ARBA" id="ARBA00022478"/>
    </source>
</evidence>
<keyword evidence="1" id="KW-0240">DNA-directed RNA polymerase</keyword>
<protein>
    <recommendedName>
        <fullName evidence="4">S1 motif domain-containing protein</fullName>
    </recommendedName>
</protein>
<proteinExistence type="predicted"/>